<dbReference type="HOGENOM" id="CLU_2585384_0_0_11"/>
<gene>
    <name evidence="1" type="ORF">N136_03545</name>
</gene>
<dbReference type="AlphaFoldDB" id="U2T5Z6"/>
<proteinExistence type="predicted"/>
<dbReference type="EMBL" id="AWVQ01000520">
    <property type="protein sequence ID" value="ERK70127.1"/>
    <property type="molecule type" value="Genomic_DNA"/>
</dbReference>
<evidence type="ECO:0000313" key="1">
    <source>
        <dbReference type="EMBL" id="ERK70127.1"/>
    </source>
</evidence>
<dbReference type="PATRIC" id="fig|1358026.3.peg.2969"/>
<organism evidence="1 2">
    <name type="scientific">Leifsonia aquatica ATCC 14665</name>
    <dbReference type="NCBI Taxonomy" id="1358026"/>
    <lineage>
        <taxon>Bacteria</taxon>
        <taxon>Bacillati</taxon>
        <taxon>Actinomycetota</taxon>
        <taxon>Actinomycetes</taxon>
        <taxon>Micrococcales</taxon>
        <taxon>Microbacteriaceae</taxon>
        <taxon>Leifsonia</taxon>
    </lineage>
</organism>
<name>U2T5Z6_LEIAQ</name>
<reference evidence="1 2" key="1">
    <citation type="submission" date="2013-08" db="EMBL/GenBank/DDBJ databases">
        <authorList>
            <person name="Weinstock G."/>
            <person name="Sodergren E."/>
            <person name="Wylie T."/>
            <person name="Fulton L."/>
            <person name="Fulton R."/>
            <person name="Fronick C."/>
            <person name="O'Laughlin M."/>
            <person name="Godfrey J."/>
            <person name="Miner T."/>
            <person name="Herter B."/>
            <person name="Appelbaum E."/>
            <person name="Cordes M."/>
            <person name="Lek S."/>
            <person name="Wollam A."/>
            <person name="Pepin K.H."/>
            <person name="Palsikar V.B."/>
            <person name="Mitreva M."/>
            <person name="Wilson R.K."/>
        </authorList>
    </citation>
    <scope>NUCLEOTIDE SEQUENCE [LARGE SCALE GENOMIC DNA]</scope>
    <source>
        <strain evidence="1 2">ATCC 14665</strain>
    </source>
</reference>
<comment type="caution">
    <text evidence="1">The sequence shown here is derived from an EMBL/GenBank/DDBJ whole genome shotgun (WGS) entry which is preliminary data.</text>
</comment>
<accession>U2T5Z6</accession>
<sequence length="80" mass="8942">MEFAQTIGGNRAAALAKVADRAVYSPTAPTPEEADSVWKAVDDLRGQLDRRDTRWKRVLAAVSLRSLGYRGGRRERRDGR</sequence>
<evidence type="ECO:0000313" key="2">
    <source>
        <dbReference type="Proteomes" id="UP000016605"/>
    </source>
</evidence>
<protein>
    <submittedName>
        <fullName evidence="1">Uncharacterized protein</fullName>
    </submittedName>
</protein>
<dbReference type="Proteomes" id="UP000016605">
    <property type="component" value="Unassembled WGS sequence"/>
</dbReference>